<dbReference type="EMBL" id="JACEIK010002939">
    <property type="protein sequence ID" value="MCD9639541.1"/>
    <property type="molecule type" value="Genomic_DNA"/>
</dbReference>
<gene>
    <name evidence="3" type="ORF">HAX54_024124</name>
</gene>
<sequence>MNWLQKVDLAAKETYMEMRMKLKEWSTIAASPEVIKNDLRRNKIAHDAVVDSKILCEKKKWSVFSAPVDLGQLVTVPDSDFHNFDNDRTENSFDGNQVWATYDEDDVMSRYYVLIHKVISKKPFKVQFSWLNSKSNSELGPINWVHFGFSKTSGDFRIGKYKINNTLNSFSHKVKWVKGAKGVTQIFPRKGNVWALYRHWSPNWNKLTPDDIIHNYDIVEVLGDYTEKAGVTVAPLVKVAGFMSVFRQHSDPKYFLHIPREEMFRFSHQVPSYFLTSQEAPNAPTGCWELDPAALPLELLKVMTDAEIEALRNVADTSNLERTYGEIKEEEKFYVVGDNNVKKGEEDDRDSKSVSNITHSDIL</sequence>
<dbReference type="PANTHER" id="PTHR45089">
    <property type="entry name" value="DNAJ HEAT SHOCK AMINO-TERMINAL DOMAIN PROTEIN-RELATED"/>
    <property type="match status" value="1"/>
</dbReference>
<dbReference type="PANTHER" id="PTHR45089:SF24">
    <property type="entry name" value="DNAJ HEAT SHOCK N-TERMINAL DOMAIN-CONTAINING PROTEIN"/>
    <property type="match status" value="1"/>
</dbReference>
<dbReference type="Pfam" id="PF11926">
    <property type="entry name" value="DUF3444"/>
    <property type="match status" value="1"/>
</dbReference>
<dbReference type="InterPro" id="IPR024593">
    <property type="entry name" value="DUF3444"/>
</dbReference>
<evidence type="ECO:0000256" key="1">
    <source>
        <dbReference type="SAM" id="MobiDB-lite"/>
    </source>
</evidence>
<feature type="region of interest" description="Disordered" evidence="1">
    <location>
        <begin position="341"/>
        <end position="363"/>
    </location>
</feature>
<reference evidence="3 4" key="1">
    <citation type="journal article" date="2021" name="BMC Genomics">
        <title>Datura genome reveals duplications of psychoactive alkaloid biosynthetic genes and high mutation rate following tissue culture.</title>
        <authorList>
            <person name="Rajewski A."/>
            <person name="Carter-House D."/>
            <person name="Stajich J."/>
            <person name="Litt A."/>
        </authorList>
    </citation>
    <scope>NUCLEOTIDE SEQUENCE [LARGE SCALE GENOMIC DNA]</scope>
    <source>
        <strain evidence="3">AR-01</strain>
    </source>
</reference>
<proteinExistence type="predicted"/>
<protein>
    <recommendedName>
        <fullName evidence="2">DUF3444 domain-containing protein</fullName>
    </recommendedName>
</protein>
<name>A0ABS8UZN8_DATST</name>
<evidence type="ECO:0000313" key="4">
    <source>
        <dbReference type="Proteomes" id="UP000823775"/>
    </source>
</evidence>
<organism evidence="3 4">
    <name type="scientific">Datura stramonium</name>
    <name type="common">Jimsonweed</name>
    <name type="synonym">Common thornapple</name>
    <dbReference type="NCBI Taxonomy" id="4076"/>
    <lineage>
        <taxon>Eukaryota</taxon>
        <taxon>Viridiplantae</taxon>
        <taxon>Streptophyta</taxon>
        <taxon>Embryophyta</taxon>
        <taxon>Tracheophyta</taxon>
        <taxon>Spermatophyta</taxon>
        <taxon>Magnoliopsida</taxon>
        <taxon>eudicotyledons</taxon>
        <taxon>Gunneridae</taxon>
        <taxon>Pentapetalae</taxon>
        <taxon>asterids</taxon>
        <taxon>lamiids</taxon>
        <taxon>Solanales</taxon>
        <taxon>Solanaceae</taxon>
        <taxon>Solanoideae</taxon>
        <taxon>Datureae</taxon>
        <taxon>Datura</taxon>
    </lineage>
</organism>
<feature type="compositionally biased region" description="Polar residues" evidence="1">
    <location>
        <begin position="353"/>
        <end position="363"/>
    </location>
</feature>
<keyword evidence="4" id="KW-1185">Reference proteome</keyword>
<feature type="compositionally biased region" description="Basic and acidic residues" evidence="1">
    <location>
        <begin position="341"/>
        <end position="352"/>
    </location>
</feature>
<dbReference type="Proteomes" id="UP000823775">
    <property type="component" value="Unassembled WGS sequence"/>
</dbReference>
<feature type="domain" description="DUF3444" evidence="2">
    <location>
        <begin position="74"/>
        <end position="279"/>
    </location>
</feature>
<evidence type="ECO:0000259" key="2">
    <source>
        <dbReference type="Pfam" id="PF11926"/>
    </source>
</evidence>
<evidence type="ECO:0000313" key="3">
    <source>
        <dbReference type="EMBL" id="MCD9639541.1"/>
    </source>
</evidence>
<accession>A0ABS8UZN8</accession>
<comment type="caution">
    <text evidence="3">The sequence shown here is derived from an EMBL/GenBank/DDBJ whole genome shotgun (WGS) entry which is preliminary data.</text>
</comment>